<name>A0A1B6C321_9HEMI</name>
<evidence type="ECO:0000313" key="9">
    <source>
        <dbReference type="EMBL" id="JAS07605.1"/>
    </source>
</evidence>
<proteinExistence type="predicted"/>
<feature type="region of interest" description="Disordered" evidence="7">
    <location>
        <begin position="155"/>
        <end position="178"/>
    </location>
</feature>
<protein>
    <recommendedName>
        <fullName evidence="8">LIM zinc-binding domain-containing protein</fullName>
    </recommendedName>
</protein>
<keyword evidence="2 6" id="KW-0479">Metal-binding</keyword>
<evidence type="ECO:0000256" key="4">
    <source>
        <dbReference type="ARBA" id="ARBA00022833"/>
    </source>
</evidence>
<keyword evidence="3" id="KW-0677">Repeat</keyword>
<gene>
    <name evidence="9" type="ORF">g.27184</name>
</gene>
<feature type="compositionally biased region" description="Basic and acidic residues" evidence="7">
    <location>
        <begin position="841"/>
        <end position="854"/>
    </location>
</feature>
<keyword evidence="4 6" id="KW-0862">Zinc</keyword>
<feature type="domain" description="LIM zinc-binding" evidence="8">
    <location>
        <begin position="652"/>
        <end position="712"/>
    </location>
</feature>
<dbReference type="SUPFAM" id="SSF57716">
    <property type="entry name" value="Glucocorticoid receptor-like (DNA-binding domain)"/>
    <property type="match status" value="2"/>
</dbReference>
<organism evidence="9">
    <name type="scientific">Clastoptera arizonana</name>
    <name type="common">Arizona spittle bug</name>
    <dbReference type="NCBI Taxonomy" id="38151"/>
    <lineage>
        <taxon>Eukaryota</taxon>
        <taxon>Metazoa</taxon>
        <taxon>Ecdysozoa</taxon>
        <taxon>Arthropoda</taxon>
        <taxon>Hexapoda</taxon>
        <taxon>Insecta</taxon>
        <taxon>Pterygota</taxon>
        <taxon>Neoptera</taxon>
        <taxon>Paraneoptera</taxon>
        <taxon>Hemiptera</taxon>
        <taxon>Auchenorrhyncha</taxon>
        <taxon>Cercopoidea</taxon>
        <taxon>Clastopteridae</taxon>
        <taxon>Clastoptera</taxon>
    </lineage>
</organism>
<dbReference type="PROSITE" id="PS00478">
    <property type="entry name" value="LIM_DOMAIN_1"/>
    <property type="match status" value="1"/>
</dbReference>
<feature type="region of interest" description="Disordered" evidence="7">
    <location>
        <begin position="384"/>
        <end position="455"/>
    </location>
</feature>
<feature type="non-terminal residue" evidence="9">
    <location>
        <position position="1058"/>
    </location>
</feature>
<accession>A0A1B6C321</accession>
<dbReference type="GO" id="GO:0046872">
    <property type="term" value="F:metal ion binding"/>
    <property type="evidence" value="ECO:0007669"/>
    <property type="project" value="UniProtKB-KW"/>
</dbReference>
<evidence type="ECO:0000256" key="6">
    <source>
        <dbReference type="PROSITE-ProRule" id="PRU00125"/>
    </source>
</evidence>
<dbReference type="PROSITE" id="PS50023">
    <property type="entry name" value="LIM_DOMAIN_2"/>
    <property type="match status" value="1"/>
</dbReference>
<dbReference type="FunFam" id="2.10.110.10:FF:000001">
    <property type="entry name" value="Cysteine and glycine-rich protein 1"/>
    <property type="match status" value="1"/>
</dbReference>
<evidence type="ECO:0000259" key="8">
    <source>
        <dbReference type="PROSITE" id="PS50023"/>
    </source>
</evidence>
<feature type="region of interest" description="Disordered" evidence="7">
    <location>
        <begin position="788"/>
        <end position="937"/>
    </location>
</feature>
<dbReference type="InterPro" id="IPR001781">
    <property type="entry name" value="Znf_LIM"/>
</dbReference>
<evidence type="ECO:0000256" key="7">
    <source>
        <dbReference type="SAM" id="MobiDB-lite"/>
    </source>
</evidence>
<keyword evidence="5 6" id="KW-0440">LIM domain</keyword>
<feature type="compositionally biased region" description="Acidic residues" evidence="7">
    <location>
        <begin position="795"/>
        <end position="809"/>
    </location>
</feature>
<keyword evidence="1" id="KW-0517">Myogenesis</keyword>
<dbReference type="SMART" id="SM00132">
    <property type="entry name" value="LIM"/>
    <property type="match status" value="1"/>
</dbReference>
<sequence>MAGVAQNVQVVSSDQSAVFEPDLTFEINNSDETSLQELIDSEWALRISNSNSQQLDTEPPPLSCVETIPVKTVHPITFNLEPDINEQFIFSEKEHTEITLLSNNVILSTEIIKNDFEQENSHFYENIPDLQSNTHKSESNVMDVFQNSDSIQVQNTKDISPVTDLDSSPEGNDDDKTPSVDVIASEEINSRDLLETNCDLSELQSNNNLNNHVHTENIINTFVVNNDLIGVDLINDVAPSVVSPDLTSPSSPDHDILTSHQEFDEDLPLHSEEFNKDTSTLQANDVSPISQPDVIIQVNGASPIFEENGFDTWITVEDAIKDPSDSSLEENVAQQSEIFDVFETIDDGHYEDVIERSRLMSDKSLDNDLEKQDADVVVEEQNLQDQCDGDSTHIPVVHDLSPSLSDDHFVSDGDLSETSTTKTSKKKKSLEGGEANVTRTKKTKKTKKSDEKENHISVMTNGHSKDSRSTSIDYTTSLDEDDLSNVCVRDLKQTYCREAAKSLNGNAKIASEEPIPPAVSIRELRCSFGDLRKACEKNEPVPQKLSLINTNYSKARSLGDLRRLSDSPQSKRNIHTGVSVKALAASYWSLISHESETKPLPTSKSVSQSPVKSSFSKFDQLSKKAVLHVRSSDAAKAQKQFQGSTEGVTTNPSCKDCGKTVFAMEQIKAERSVWHKNCFRCKECNKQLTVDIYQSHEGELYCKPHFKDLFKPKAVIENNEEEPTSDKVDLGLEELSSLNVKSRFQAFEKQPDNEIERTPSTVNVKRSQSILSKLAKFQKKGMDIGVTDDSLNGVEYEESSSSSEEENEEGVVKSSKLPERPVSFNKMDDVKRSWESGQAARRAELREENKKEIQNLRSRLFMGKQGKMKEMYEQAVAESEGRTNTGSAKKEVQQLRSEKARLMKERFEKGEPISDSEDEDGEKKNKNKETEDMSVFEAGISKKSRSLFMELDASAAKTQTTPITPQANTPSPRHYANESPEREIYRDPDVVRSEDQLDDDELVKRSHTTSKMLSLFRQMEEAKEPVPDGPKPLKCFTPPPDYKEDQSGSSEEEEEESD</sequence>
<feature type="compositionally biased region" description="Basic and acidic residues" evidence="7">
    <location>
        <begin position="921"/>
        <end position="931"/>
    </location>
</feature>
<feature type="compositionally biased region" description="Basic and acidic residues" evidence="7">
    <location>
        <begin position="888"/>
        <end position="912"/>
    </location>
</feature>
<evidence type="ECO:0000256" key="1">
    <source>
        <dbReference type="ARBA" id="ARBA00022541"/>
    </source>
</evidence>
<evidence type="ECO:0000256" key="5">
    <source>
        <dbReference type="ARBA" id="ARBA00023038"/>
    </source>
</evidence>
<feature type="compositionally biased region" description="Basic and acidic residues" evidence="7">
    <location>
        <begin position="975"/>
        <end position="995"/>
    </location>
</feature>
<dbReference type="PANTHER" id="PTHR24206">
    <property type="entry name" value="OS06G0237300 PROTEIN"/>
    <property type="match status" value="1"/>
</dbReference>
<reference evidence="9" key="1">
    <citation type="submission" date="2015-12" db="EMBL/GenBank/DDBJ databases">
        <title>De novo transcriptome assembly of four potential Pierce s Disease insect vectors from Arizona vineyards.</title>
        <authorList>
            <person name="Tassone E.E."/>
        </authorList>
    </citation>
    <scope>NUCLEOTIDE SEQUENCE</scope>
</reference>
<feature type="region of interest" description="Disordered" evidence="7">
    <location>
        <begin position="951"/>
        <end position="1058"/>
    </location>
</feature>
<dbReference type="Gene3D" id="2.10.110.10">
    <property type="entry name" value="Cysteine Rich Protein"/>
    <property type="match status" value="1"/>
</dbReference>
<dbReference type="GO" id="GO:0060537">
    <property type="term" value="P:muscle tissue development"/>
    <property type="evidence" value="ECO:0007669"/>
    <property type="project" value="UniProtKB-ARBA"/>
</dbReference>
<evidence type="ECO:0000256" key="3">
    <source>
        <dbReference type="ARBA" id="ARBA00022737"/>
    </source>
</evidence>
<dbReference type="EMBL" id="GEDC01029693">
    <property type="protein sequence ID" value="JAS07605.1"/>
    <property type="molecule type" value="Transcribed_RNA"/>
</dbReference>
<dbReference type="Pfam" id="PF00412">
    <property type="entry name" value="LIM"/>
    <property type="match status" value="1"/>
</dbReference>
<dbReference type="GO" id="GO:0007517">
    <property type="term" value="P:muscle organ development"/>
    <property type="evidence" value="ECO:0007669"/>
    <property type="project" value="UniProtKB-KW"/>
</dbReference>
<dbReference type="AlphaFoldDB" id="A0A1B6C321"/>
<evidence type="ECO:0000256" key="2">
    <source>
        <dbReference type="ARBA" id="ARBA00022723"/>
    </source>
</evidence>
<dbReference type="GO" id="GO:0030018">
    <property type="term" value="C:Z disc"/>
    <property type="evidence" value="ECO:0007669"/>
    <property type="project" value="UniProtKB-ARBA"/>
</dbReference>
<feature type="compositionally biased region" description="Polar residues" evidence="7">
    <location>
        <begin position="956"/>
        <end position="971"/>
    </location>
</feature>
<dbReference type="CDD" id="cd09445">
    <property type="entry name" value="LIM_Mical_like_2"/>
    <property type="match status" value="1"/>
</dbReference>